<dbReference type="STRING" id="1236989.JCM15548_12798"/>
<comment type="catalytic activity">
    <reaction evidence="7">
        <text>(2S,6S)-2,6-diaminopimelate = meso-2,6-diaminopimelate</text>
        <dbReference type="Rhea" id="RHEA:15393"/>
        <dbReference type="ChEBI" id="CHEBI:57609"/>
        <dbReference type="ChEBI" id="CHEBI:57791"/>
        <dbReference type="EC" id="5.1.1.7"/>
    </reaction>
</comment>
<dbReference type="EMBL" id="BAZW01000025">
    <property type="protein sequence ID" value="GAO30519.1"/>
    <property type="molecule type" value="Genomic_DNA"/>
</dbReference>
<evidence type="ECO:0000313" key="9">
    <source>
        <dbReference type="EMBL" id="GAO30519.1"/>
    </source>
</evidence>
<protein>
    <recommendedName>
        <fullName evidence="3">diaminopimelate epimerase</fullName>
        <ecNumber evidence="3">5.1.1.7</ecNumber>
    </recommendedName>
</protein>
<keyword evidence="4" id="KW-0028">Amino-acid biosynthesis</keyword>
<dbReference type="Gene3D" id="3.10.310.10">
    <property type="entry name" value="Diaminopimelate Epimerase, Chain A, domain 1"/>
    <property type="match status" value="1"/>
</dbReference>
<name>A0A0E9LZ46_9BACT</name>
<comment type="similarity">
    <text evidence="2">Belongs to the diaminopimelate epimerase family.</text>
</comment>
<keyword evidence="6" id="KW-0413">Isomerase</keyword>
<dbReference type="PANTHER" id="PTHR31689">
    <property type="entry name" value="DIAMINOPIMELATE EPIMERASE, CHLOROPLASTIC"/>
    <property type="match status" value="1"/>
</dbReference>
<dbReference type="InterPro" id="IPR001653">
    <property type="entry name" value="DAP_epimerase_DapF"/>
</dbReference>
<gene>
    <name evidence="9" type="ORF">JCM15548_12798</name>
</gene>
<evidence type="ECO:0000256" key="6">
    <source>
        <dbReference type="ARBA" id="ARBA00023235"/>
    </source>
</evidence>
<dbReference type="AlphaFoldDB" id="A0A0E9LZ46"/>
<evidence type="ECO:0000256" key="1">
    <source>
        <dbReference type="ARBA" id="ARBA00005196"/>
    </source>
</evidence>
<proteinExistence type="inferred from homology"/>
<dbReference type="UniPathway" id="UPA00034">
    <property type="reaction ID" value="UER00025"/>
</dbReference>
<evidence type="ECO:0000256" key="7">
    <source>
        <dbReference type="ARBA" id="ARBA00051712"/>
    </source>
</evidence>
<sequence>MQNTTFHKYHGTGNDFVIVDNRDGAFDANDTLFVKYICHRRFGVGADGFMLLEKSKKHTFSMRYYNSDGNESTMCGNGGRCIVAFAHKLGLVPTGELFEFEAIDGLHEAGYDPEHIRLKMIDVSGIEEMAGGYFLNTGSPHFVSYTEDLDAVDVFTLGRSSVTIRCLEKVGVM</sequence>
<dbReference type="GO" id="GO:0005829">
    <property type="term" value="C:cytosol"/>
    <property type="evidence" value="ECO:0007669"/>
    <property type="project" value="TreeGrafter"/>
</dbReference>
<keyword evidence="5" id="KW-0457">Lysine biosynthesis</keyword>
<reference evidence="9 10" key="1">
    <citation type="journal article" date="2015" name="Microbes Environ.">
        <title>Distribution and evolution of nitrogen fixation genes in the phylum bacteroidetes.</title>
        <authorList>
            <person name="Inoue J."/>
            <person name="Oshima K."/>
            <person name="Suda W."/>
            <person name="Sakamoto M."/>
            <person name="Iino T."/>
            <person name="Noda S."/>
            <person name="Hongoh Y."/>
            <person name="Hattori M."/>
            <person name="Ohkuma M."/>
        </authorList>
    </citation>
    <scope>NUCLEOTIDE SEQUENCE [LARGE SCALE GENOMIC DNA]</scope>
    <source>
        <strain evidence="9">JCM 15548</strain>
    </source>
</reference>
<dbReference type="GO" id="GO:0009089">
    <property type="term" value="P:lysine biosynthetic process via diaminopimelate"/>
    <property type="evidence" value="ECO:0007669"/>
    <property type="project" value="UniProtKB-UniPathway"/>
</dbReference>
<evidence type="ECO:0000256" key="2">
    <source>
        <dbReference type="ARBA" id="ARBA00010219"/>
    </source>
</evidence>
<dbReference type="RefSeq" id="WP_227625740.1">
    <property type="nucleotide sequence ID" value="NZ_BAZW01000025.1"/>
</dbReference>
<dbReference type="InterPro" id="IPR018510">
    <property type="entry name" value="DAP_epimerase_AS"/>
</dbReference>
<evidence type="ECO:0000313" key="10">
    <source>
        <dbReference type="Proteomes" id="UP000032900"/>
    </source>
</evidence>
<evidence type="ECO:0000256" key="3">
    <source>
        <dbReference type="ARBA" id="ARBA00013080"/>
    </source>
</evidence>
<comment type="pathway">
    <text evidence="1">Amino-acid biosynthesis; L-lysine biosynthesis via DAP pathway; DL-2,6-diaminopimelate from LL-2,6-diaminopimelate: step 1/1.</text>
</comment>
<dbReference type="EC" id="5.1.1.7" evidence="3"/>
<keyword evidence="10" id="KW-1185">Reference proteome</keyword>
<accession>A0A0E9LZ46</accession>
<evidence type="ECO:0000256" key="8">
    <source>
        <dbReference type="PROSITE-ProRule" id="PRU10125"/>
    </source>
</evidence>
<dbReference type="PANTHER" id="PTHR31689:SF0">
    <property type="entry name" value="DIAMINOPIMELATE EPIMERASE"/>
    <property type="match status" value="1"/>
</dbReference>
<organism evidence="9 10">
    <name type="scientific">Geofilum rubicundum JCM 15548</name>
    <dbReference type="NCBI Taxonomy" id="1236989"/>
    <lineage>
        <taxon>Bacteria</taxon>
        <taxon>Pseudomonadati</taxon>
        <taxon>Bacteroidota</taxon>
        <taxon>Bacteroidia</taxon>
        <taxon>Marinilabiliales</taxon>
        <taxon>Marinilabiliaceae</taxon>
        <taxon>Geofilum</taxon>
    </lineage>
</organism>
<evidence type="ECO:0000256" key="4">
    <source>
        <dbReference type="ARBA" id="ARBA00022605"/>
    </source>
</evidence>
<dbReference type="Proteomes" id="UP000032900">
    <property type="component" value="Unassembled WGS sequence"/>
</dbReference>
<dbReference type="GO" id="GO:0008837">
    <property type="term" value="F:diaminopimelate epimerase activity"/>
    <property type="evidence" value="ECO:0007669"/>
    <property type="project" value="UniProtKB-EC"/>
</dbReference>
<feature type="active site" evidence="8">
    <location>
        <position position="75"/>
    </location>
</feature>
<dbReference type="Pfam" id="PF01678">
    <property type="entry name" value="DAP_epimerase"/>
    <property type="match status" value="1"/>
</dbReference>
<evidence type="ECO:0000256" key="5">
    <source>
        <dbReference type="ARBA" id="ARBA00023154"/>
    </source>
</evidence>
<comment type="caution">
    <text evidence="9">The sequence shown here is derived from an EMBL/GenBank/DDBJ whole genome shotgun (WGS) entry which is preliminary data.</text>
</comment>
<dbReference type="SUPFAM" id="SSF54506">
    <property type="entry name" value="Diaminopimelate epimerase-like"/>
    <property type="match status" value="1"/>
</dbReference>
<dbReference type="PROSITE" id="PS01326">
    <property type="entry name" value="DAP_EPIMERASE"/>
    <property type="match status" value="1"/>
</dbReference>